<evidence type="ECO:0000259" key="4">
    <source>
        <dbReference type="PROSITE" id="PS50949"/>
    </source>
</evidence>
<dbReference type="SUPFAM" id="SSF46785">
    <property type="entry name" value="Winged helix' DNA-binding domain"/>
    <property type="match status" value="1"/>
</dbReference>
<dbReference type="PANTHER" id="PTHR43537:SF47">
    <property type="entry name" value="REGULATORY PROTEIN GNTR HTH"/>
    <property type="match status" value="1"/>
</dbReference>
<dbReference type="EMBL" id="SSNZ01000002">
    <property type="protein sequence ID" value="THF51712.1"/>
    <property type="molecule type" value="Genomic_DNA"/>
</dbReference>
<keyword evidence="6" id="KW-1185">Reference proteome</keyword>
<dbReference type="Proteomes" id="UP000307507">
    <property type="component" value="Unassembled WGS sequence"/>
</dbReference>
<dbReference type="PROSITE" id="PS50949">
    <property type="entry name" value="HTH_GNTR"/>
    <property type="match status" value="1"/>
</dbReference>
<keyword evidence="2" id="KW-0238">DNA-binding</keyword>
<feature type="domain" description="HTH gntR-type" evidence="4">
    <location>
        <begin position="1"/>
        <end position="69"/>
    </location>
</feature>
<dbReference type="InterPro" id="IPR036388">
    <property type="entry name" value="WH-like_DNA-bd_sf"/>
</dbReference>
<name>A0A4S4A0M8_9FLAO</name>
<dbReference type="AlphaFoldDB" id="A0A4S4A0M8"/>
<dbReference type="PANTHER" id="PTHR43537">
    <property type="entry name" value="TRANSCRIPTIONAL REGULATOR, GNTR FAMILY"/>
    <property type="match status" value="1"/>
</dbReference>
<dbReference type="Gene3D" id="1.10.10.10">
    <property type="entry name" value="Winged helix-like DNA-binding domain superfamily/Winged helix DNA-binding domain"/>
    <property type="match status" value="1"/>
</dbReference>
<evidence type="ECO:0000256" key="1">
    <source>
        <dbReference type="ARBA" id="ARBA00023015"/>
    </source>
</evidence>
<accession>A0A4S4A0M8</accession>
<keyword evidence="1" id="KW-0805">Transcription regulation</keyword>
<protein>
    <submittedName>
        <fullName evidence="5">FadR family transcriptional regulator</fullName>
    </submittedName>
</protein>
<dbReference type="InterPro" id="IPR011711">
    <property type="entry name" value="GntR_C"/>
</dbReference>
<sequence length="213" mass="23955">MKLYTRIVNSIKEDIANGVYQPGEKIPAEPELMQKYGVGRSTIREAIKTLAISGILKVKQGSGTTVTSNYQELNMEQRLQRADFKDVNAVRKLLEEEIIRLATANRTDTQLVEITHCLERRKTAILAENPEECANADIDFHMAIAFASGNKVLAELYYGFTVILRNFFAAREPKGISQFAMNHHLHEQLLEALKSQQEAAGIATLRKILNQNP</sequence>
<dbReference type="SMART" id="SM00345">
    <property type="entry name" value="HTH_GNTR"/>
    <property type="match status" value="1"/>
</dbReference>
<gene>
    <name evidence="5" type="ORF">E6C50_08095</name>
</gene>
<organism evidence="5 6">
    <name type="scientific">Flavobacterium supellecticarium</name>
    <dbReference type="NCBI Taxonomy" id="2565924"/>
    <lineage>
        <taxon>Bacteria</taxon>
        <taxon>Pseudomonadati</taxon>
        <taxon>Bacteroidota</taxon>
        <taxon>Flavobacteriia</taxon>
        <taxon>Flavobacteriales</taxon>
        <taxon>Flavobacteriaceae</taxon>
        <taxon>Flavobacterium</taxon>
    </lineage>
</organism>
<reference evidence="5 6" key="1">
    <citation type="submission" date="2019-04" db="EMBL/GenBank/DDBJ databases">
        <title>Flavobacterium sp. nov. isolated from construction timber.</title>
        <authorList>
            <person name="Lin S.-Y."/>
            <person name="Chang C.-T."/>
            <person name="Young C.-C."/>
        </authorList>
    </citation>
    <scope>NUCLEOTIDE SEQUENCE [LARGE SCALE GENOMIC DNA]</scope>
    <source>
        <strain evidence="5 6">CC-CTC003</strain>
    </source>
</reference>
<keyword evidence="3" id="KW-0804">Transcription</keyword>
<comment type="caution">
    <text evidence="5">The sequence shown here is derived from an EMBL/GenBank/DDBJ whole genome shotgun (WGS) entry which is preliminary data.</text>
</comment>
<dbReference type="GO" id="GO:0003677">
    <property type="term" value="F:DNA binding"/>
    <property type="evidence" value="ECO:0007669"/>
    <property type="project" value="UniProtKB-KW"/>
</dbReference>
<proteinExistence type="predicted"/>
<dbReference type="SUPFAM" id="SSF48008">
    <property type="entry name" value="GntR ligand-binding domain-like"/>
    <property type="match status" value="1"/>
</dbReference>
<dbReference type="CDD" id="cd07377">
    <property type="entry name" value="WHTH_GntR"/>
    <property type="match status" value="1"/>
</dbReference>
<dbReference type="PRINTS" id="PR00035">
    <property type="entry name" value="HTHGNTR"/>
</dbReference>
<dbReference type="SMART" id="SM00895">
    <property type="entry name" value="FCD"/>
    <property type="match status" value="1"/>
</dbReference>
<evidence type="ECO:0000256" key="2">
    <source>
        <dbReference type="ARBA" id="ARBA00023125"/>
    </source>
</evidence>
<dbReference type="InterPro" id="IPR000524">
    <property type="entry name" value="Tscrpt_reg_HTH_GntR"/>
</dbReference>
<evidence type="ECO:0000313" key="5">
    <source>
        <dbReference type="EMBL" id="THF51712.1"/>
    </source>
</evidence>
<dbReference type="Pfam" id="PF00392">
    <property type="entry name" value="GntR"/>
    <property type="match status" value="1"/>
</dbReference>
<dbReference type="InterPro" id="IPR008920">
    <property type="entry name" value="TF_FadR/GntR_C"/>
</dbReference>
<evidence type="ECO:0000256" key="3">
    <source>
        <dbReference type="ARBA" id="ARBA00023163"/>
    </source>
</evidence>
<dbReference type="OrthoDB" id="9799482at2"/>
<dbReference type="Gene3D" id="1.20.120.530">
    <property type="entry name" value="GntR ligand-binding domain-like"/>
    <property type="match status" value="1"/>
</dbReference>
<dbReference type="InterPro" id="IPR036390">
    <property type="entry name" value="WH_DNA-bd_sf"/>
</dbReference>
<evidence type="ECO:0000313" key="6">
    <source>
        <dbReference type="Proteomes" id="UP000307507"/>
    </source>
</evidence>
<dbReference type="GO" id="GO:0003700">
    <property type="term" value="F:DNA-binding transcription factor activity"/>
    <property type="evidence" value="ECO:0007669"/>
    <property type="project" value="InterPro"/>
</dbReference>
<dbReference type="RefSeq" id="WP_136402696.1">
    <property type="nucleotide sequence ID" value="NZ_SSNZ01000002.1"/>
</dbReference>
<dbReference type="Pfam" id="PF07729">
    <property type="entry name" value="FCD"/>
    <property type="match status" value="1"/>
</dbReference>